<keyword evidence="6" id="KW-0813">Transport</keyword>
<dbReference type="InterPro" id="IPR003838">
    <property type="entry name" value="ABC3_permease_C"/>
</dbReference>
<evidence type="ECO:0000256" key="1">
    <source>
        <dbReference type="ARBA" id="ARBA00004651"/>
    </source>
</evidence>
<evidence type="ECO:0000256" key="2">
    <source>
        <dbReference type="ARBA" id="ARBA00022475"/>
    </source>
</evidence>
<dbReference type="GO" id="GO:0055085">
    <property type="term" value="P:transmembrane transport"/>
    <property type="evidence" value="ECO:0007669"/>
    <property type="project" value="UniProtKB-UniRule"/>
</dbReference>
<evidence type="ECO:0000256" key="5">
    <source>
        <dbReference type="ARBA" id="ARBA00023136"/>
    </source>
</evidence>
<sequence>MKFHQLACNYVMRNTRVYLGYFLSSVFTVIIFFAFELLAFHPQLGQMLASTHEFVREIATEYFRIAQYLIIFFSFFFILYSVSAFLKKRKREFGILILHGMTNSQLKQLILLENLVIGSSSIIVGIGIGLIFGKFILIIGASLFLLKGGLPFYFPAKAILVTCFSFFMLFLLVSLFSTRIIKLSQVMELMKSEEKPKSEPKVSKWLALFSILFISIGYAAIVSLVIIALRTEYGPAYSFNAVMMKLSEDYVYICVMLICIFFSVLGTYFLFTQLSFYLLKTVKKREHIFFKKTNLLTISELAYRITDNARTLFFVTILSTVTFTSIGYFLTKGSISLEVPQSPVAFEYTSNERDTSEKSHVSEMKKQLNAAGFSYKLVAFTYRTTDQWVMFMKLSDYNAHAKMLGYPAETLKNEQESLILLSESKLDRLIQDELKRDKPTLLAGDIHIQVSNSKFVLNNFMARSFGFKANLVVADSVYEKLSRSQLRENITEYSSYRFFIKNWTDTEDVSKKLMKIFSSGRQTGETSYAFYSLYLAQMGREQERAILYTISILVGIVFFVFALSFLYFRQFTDFERDKKQYEMLSKIGLTQIEFKRIVTQQMSIIFFIPIIVAIIHSTVALMALQYFFQRMAISFTGNFMLVFTGFIFVQLIYFLIIRRNYLRQIFQSIHGNSLETKRE</sequence>
<dbReference type="PANTHER" id="PTHR46795:SF2">
    <property type="entry name" value="ABC TRANSPORTER, PERMEASE PROTEIN"/>
    <property type="match status" value="1"/>
</dbReference>
<reference evidence="8 9" key="1">
    <citation type="submission" date="2012-12" db="EMBL/GenBank/DDBJ databases">
        <title>The Genome Sequence of Bacillus cereus VD133.</title>
        <authorList>
            <consortium name="The Broad Institute Genome Sequencing Platform"/>
            <consortium name="The Broad Institute Genome Sequencing Center for Infectious Disease"/>
            <person name="Feldgarden M."/>
            <person name="Van der Auwera G.A."/>
            <person name="Mahillon J."/>
            <person name="Duprez V."/>
            <person name="Timmery S."/>
            <person name="Mattelet C."/>
            <person name="Dierick K."/>
            <person name="Sun M."/>
            <person name="Yu Z."/>
            <person name="Zhu L."/>
            <person name="Hu X."/>
            <person name="Shank E.B."/>
            <person name="Swiecicka I."/>
            <person name="Hansen B.M."/>
            <person name="Andrup L."/>
            <person name="Walker B."/>
            <person name="Young S.K."/>
            <person name="Zeng Q."/>
            <person name="Gargeya S."/>
            <person name="Fitzgerald M."/>
            <person name="Haas B."/>
            <person name="Abouelleil A."/>
            <person name="Alvarado L."/>
            <person name="Arachchi H.M."/>
            <person name="Berlin A.M."/>
            <person name="Chapman S.B."/>
            <person name="Dewar J."/>
            <person name="Goldberg J."/>
            <person name="Griggs A."/>
            <person name="Gujja S."/>
            <person name="Hansen M."/>
            <person name="Howarth C."/>
            <person name="Imamovic A."/>
            <person name="Larimer J."/>
            <person name="McCowan C."/>
            <person name="Murphy C."/>
            <person name="Neiman D."/>
            <person name="Pearson M."/>
            <person name="Priest M."/>
            <person name="Roberts A."/>
            <person name="Saif S."/>
            <person name="Shea T."/>
            <person name="Sisk P."/>
            <person name="Sykes S."/>
            <person name="Wortman J."/>
            <person name="Nusbaum C."/>
            <person name="Birren B."/>
        </authorList>
    </citation>
    <scope>NUCLEOTIDE SEQUENCE [LARGE SCALE GENOMIC DNA]</scope>
    <source>
        <strain evidence="8 9">VD133</strain>
    </source>
</reference>
<protein>
    <recommendedName>
        <fullName evidence="7">ABC3 transporter permease C-terminal domain-containing protein</fullName>
    </recommendedName>
</protein>
<dbReference type="RefSeq" id="WP_016111927.1">
    <property type="nucleotide sequence ID" value="NZ_KB976193.1"/>
</dbReference>
<dbReference type="EMBL" id="AHFB01000118">
    <property type="protein sequence ID" value="EOO26868.1"/>
    <property type="molecule type" value="Genomic_DNA"/>
</dbReference>
<dbReference type="PANTHER" id="PTHR46795">
    <property type="entry name" value="ABC TRANSPORTER PERMEASE-RELATED-RELATED"/>
    <property type="match status" value="1"/>
</dbReference>
<dbReference type="Proteomes" id="UP000014018">
    <property type="component" value="Unassembled WGS sequence"/>
</dbReference>
<keyword evidence="5 6" id="KW-0472">Membrane</keyword>
<evidence type="ECO:0000256" key="6">
    <source>
        <dbReference type="PIRNR" id="PIRNR018968"/>
    </source>
</evidence>
<dbReference type="GO" id="GO:0005886">
    <property type="term" value="C:plasma membrane"/>
    <property type="evidence" value="ECO:0007669"/>
    <property type="project" value="UniProtKB-SubCell"/>
</dbReference>
<feature type="transmembrane region" description="Helical" evidence="6">
    <location>
        <begin position="604"/>
        <end position="627"/>
    </location>
</feature>
<name>A0A9W5PL47_BACCE</name>
<feature type="domain" description="ABC3 transporter permease C-terminal" evidence="7">
    <location>
        <begin position="68"/>
        <end position="180"/>
    </location>
</feature>
<evidence type="ECO:0000256" key="4">
    <source>
        <dbReference type="ARBA" id="ARBA00022989"/>
    </source>
</evidence>
<comment type="subcellular location">
    <subcellularLocation>
        <location evidence="1 6">Cell membrane</location>
        <topology evidence="1 6">Multi-pass membrane protein</topology>
    </subcellularLocation>
</comment>
<feature type="transmembrane region" description="Helical" evidence="6">
    <location>
        <begin position="65"/>
        <end position="86"/>
    </location>
</feature>
<dbReference type="InterPro" id="IPR052536">
    <property type="entry name" value="ABC-4_Integral_Memb_Prot"/>
</dbReference>
<feature type="transmembrane region" description="Helical" evidence="6">
    <location>
        <begin position="311"/>
        <end position="330"/>
    </location>
</feature>
<accession>A0A9W5PL47</accession>
<proteinExistence type="inferred from homology"/>
<evidence type="ECO:0000256" key="3">
    <source>
        <dbReference type="ARBA" id="ARBA00022692"/>
    </source>
</evidence>
<organism evidence="8 9">
    <name type="scientific">Bacillus cereus VD133</name>
    <dbReference type="NCBI Taxonomy" id="1053233"/>
    <lineage>
        <taxon>Bacteria</taxon>
        <taxon>Bacillati</taxon>
        <taxon>Bacillota</taxon>
        <taxon>Bacilli</taxon>
        <taxon>Bacillales</taxon>
        <taxon>Bacillaceae</taxon>
        <taxon>Bacillus</taxon>
        <taxon>Bacillus cereus group</taxon>
    </lineage>
</organism>
<evidence type="ECO:0000313" key="9">
    <source>
        <dbReference type="Proteomes" id="UP000014018"/>
    </source>
</evidence>
<feature type="transmembrane region" description="Helical" evidence="6">
    <location>
        <begin position="21"/>
        <end position="40"/>
    </location>
</feature>
<dbReference type="AlphaFoldDB" id="A0A9W5PL47"/>
<feature type="transmembrane region" description="Helical" evidence="6">
    <location>
        <begin position="250"/>
        <end position="279"/>
    </location>
</feature>
<comment type="similarity">
    <text evidence="6">Belongs to the ABC-4 integral membrane protein family.</text>
</comment>
<feature type="transmembrane region" description="Helical" evidence="6">
    <location>
        <begin position="115"/>
        <end position="146"/>
    </location>
</feature>
<dbReference type="PIRSF" id="PIRSF018968">
    <property type="entry name" value="ABC_permease_BceB"/>
    <property type="match status" value="1"/>
</dbReference>
<keyword evidence="2 6" id="KW-1003">Cell membrane</keyword>
<feature type="transmembrane region" description="Helical" evidence="6">
    <location>
        <begin position="545"/>
        <end position="568"/>
    </location>
</feature>
<gene>
    <name evidence="8" type="ORF">IIU_05978</name>
</gene>
<evidence type="ECO:0000313" key="8">
    <source>
        <dbReference type="EMBL" id="EOO26868.1"/>
    </source>
</evidence>
<feature type="transmembrane region" description="Helical" evidence="6">
    <location>
        <begin position="158"/>
        <end position="181"/>
    </location>
</feature>
<dbReference type="InterPro" id="IPR027022">
    <property type="entry name" value="ABC_permease_BceB-typ"/>
</dbReference>
<comment type="caution">
    <text evidence="8">The sequence shown here is derived from an EMBL/GenBank/DDBJ whole genome shotgun (WGS) entry which is preliminary data.</text>
</comment>
<keyword evidence="4 6" id="KW-1133">Transmembrane helix</keyword>
<dbReference type="Pfam" id="PF02687">
    <property type="entry name" value="FtsX"/>
    <property type="match status" value="1"/>
</dbReference>
<evidence type="ECO:0000259" key="7">
    <source>
        <dbReference type="Pfam" id="PF02687"/>
    </source>
</evidence>
<feature type="transmembrane region" description="Helical" evidence="6">
    <location>
        <begin position="639"/>
        <end position="657"/>
    </location>
</feature>
<feature type="transmembrane region" description="Helical" evidence="6">
    <location>
        <begin position="205"/>
        <end position="230"/>
    </location>
</feature>
<keyword evidence="3 6" id="KW-0812">Transmembrane</keyword>